<evidence type="ECO:0000256" key="7">
    <source>
        <dbReference type="ARBA" id="ARBA00022857"/>
    </source>
</evidence>
<dbReference type="Gene3D" id="1.10.1040.10">
    <property type="entry name" value="N-(1-d-carboxylethyl)-l-norvaline Dehydrogenase, domain 2"/>
    <property type="match status" value="1"/>
</dbReference>
<comment type="catalytic activity">
    <reaction evidence="10 11">
        <text>(R)-pantoate + NADP(+) = 2-dehydropantoate + NADPH + H(+)</text>
        <dbReference type="Rhea" id="RHEA:16233"/>
        <dbReference type="ChEBI" id="CHEBI:11561"/>
        <dbReference type="ChEBI" id="CHEBI:15378"/>
        <dbReference type="ChEBI" id="CHEBI:15980"/>
        <dbReference type="ChEBI" id="CHEBI:57783"/>
        <dbReference type="ChEBI" id="CHEBI:58349"/>
        <dbReference type="EC" id="1.1.1.169"/>
    </reaction>
</comment>
<protein>
    <recommendedName>
        <fullName evidence="5 11">2-dehydropantoate 2-reductase</fullName>
        <ecNumber evidence="4 11">1.1.1.169</ecNumber>
    </recommendedName>
    <alternativeName>
        <fullName evidence="9 11">Ketopantoate reductase</fullName>
    </alternativeName>
</protein>
<feature type="domain" description="Ketopantoate reductase C-terminal" evidence="13">
    <location>
        <begin position="177"/>
        <end position="300"/>
    </location>
</feature>
<dbReference type="PANTHER" id="PTHR21708">
    <property type="entry name" value="PROBABLE 2-DEHYDROPANTOATE 2-REDUCTASE"/>
    <property type="match status" value="1"/>
</dbReference>
<comment type="function">
    <text evidence="1 11">Catalyzes the NADPH-dependent reduction of ketopantoate into pantoic acid.</text>
</comment>
<evidence type="ECO:0000256" key="3">
    <source>
        <dbReference type="ARBA" id="ARBA00007870"/>
    </source>
</evidence>
<dbReference type="STRING" id="1860102.ACCAA_430023"/>
<evidence type="ECO:0000256" key="9">
    <source>
        <dbReference type="ARBA" id="ARBA00032024"/>
    </source>
</evidence>
<dbReference type="InterPro" id="IPR003710">
    <property type="entry name" value="ApbA"/>
</dbReference>
<evidence type="ECO:0000256" key="11">
    <source>
        <dbReference type="RuleBase" id="RU362068"/>
    </source>
</evidence>
<keyword evidence="6 11" id="KW-0566">Pantothenate biosynthesis</keyword>
<comment type="similarity">
    <text evidence="3 11">Belongs to the ketopantoate reductase family.</text>
</comment>
<dbReference type="RefSeq" id="WP_186407684.1">
    <property type="nucleotide sequence ID" value="NZ_FLQX01000120.1"/>
</dbReference>
<dbReference type="InterPro" id="IPR036291">
    <property type="entry name" value="NAD(P)-bd_dom_sf"/>
</dbReference>
<dbReference type="Proteomes" id="UP000199169">
    <property type="component" value="Unassembled WGS sequence"/>
</dbReference>
<dbReference type="InterPro" id="IPR013332">
    <property type="entry name" value="KPR_N"/>
</dbReference>
<sequence length="310" mass="32994">MRILVLGAGGIGGYFGARIHDAGGDVTFLTRPARAAQLRTNGLKVFSPCGDTQISPKVVTQGEQGDPFDVIMLSCKSYDLDSAMAAIAPAMNQQSIILPLLNGVLHIDTLAARFGPERVLGGVAFISVMLAPTGEIQHLNKLHRLITGSRTPQPSQWLQPLAQLLASSAIDFALTDDIEQAMWDKIVFLSTLAGSTCTLRASIGDILQTVAGEAFITGLLAECAAVAAAFGHPVAETQLAAYRKPLTEKGSALMASMLRDIERGGATEADHILGDMVCHANAEGINVPLLELAYSHLQAYDFRRRAWSSN</sequence>
<accession>A0A1A8XQL6</accession>
<dbReference type="Pfam" id="PF02558">
    <property type="entry name" value="ApbA"/>
    <property type="match status" value="1"/>
</dbReference>
<evidence type="ECO:0000313" key="14">
    <source>
        <dbReference type="EMBL" id="SBT07415.1"/>
    </source>
</evidence>
<dbReference type="Gene3D" id="3.40.50.720">
    <property type="entry name" value="NAD(P)-binding Rossmann-like Domain"/>
    <property type="match status" value="1"/>
</dbReference>
<name>A0A1A8XQL6_9PROT</name>
<evidence type="ECO:0000256" key="10">
    <source>
        <dbReference type="ARBA" id="ARBA00048793"/>
    </source>
</evidence>
<dbReference type="GO" id="GO:0008677">
    <property type="term" value="F:2-dehydropantoate 2-reductase activity"/>
    <property type="evidence" value="ECO:0007669"/>
    <property type="project" value="UniProtKB-EC"/>
</dbReference>
<dbReference type="EMBL" id="FLQX01000120">
    <property type="protein sequence ID" value="SBT07415.1"/>
    <property type="molecule type" value="Genomic_DNA"/>
</dbReference>
<evidence type="ECO:0000256" key="4">
    <source>
        <dbReference type="ARBA" id="ARBA00013014"/>
    </source>
</evidence>
<dbReference type="NCBIfam" id="TIGR00745">
    <property type="entry name" value="apbA_panE"/>
    <property type="match status" value="1"/>
</dbReference>
<dbReference type="InterPro" id="IPR013328">
    <property type="entry name" value="6PGD_dom2"/>
</dbReference>
<evidence type="ECO:0000256" key="5">
    <source>
        <dbReference type="ARBA" id="ARBA00019465"/>
    </source>
</evidence>
<feature type="domain" description="Ketopantoate reductase N-terminal" evidence="12">
    <location>
        <begin position="3"/>
        <end position="142"/>
    </location>
</feature>
<keyword evidence="15" id="KW-1185">Reference proteome</keyword>
<dbReference type="NCBIfam" id="NF005094">
    <property type="entry name" value="PRK06522.2-5"/>
    <property type="match status" value="1"/>
</dbReference>
<dbReference type="SUPFAM" id="SSF51735">
    <property type="entry name" value="NAD(P)-binding Rossmann-fold domains"/>
    <property type="match status" value="1"/>
</dbReference>
<dbReference type="InterPro" id="IPR051402">
    <property type="entry name" value="KPR-Related"/>
</dbReference>
<proteinExistence type="inferred from homology"/>
<dbReference type="GO" id="GO:0015940">
    <property type="term" value="P:pantothenate biosynthetic process"/>
    <property type="evidence" value="ECO:0007669"/>
    <property type="project" value="UniProtKB-UniPathway"/>
</dbReference>
<evidence type="ECO:0000256" key="8">
    <source>
        <dbReference type="ARBA" id="ARBA00023002"/>
    </source>
</evidence>
<dbReference type="GO" id="GO:0005737">
    <property type="term" value="C:cytoplasm"/>
    <property type="evidence" value="ECO:0007669"/>
    <property type="project" value="TreeGrafter"/>
</dbReference>
<evidence type="ECO:0000259" key="13">
    <source>
        <dbReference type="Pfam" id="PF08546"/>
    </source>
</evidence>
<dbReference type="Pfam" id="PF08546">
    <property type="entry name" value="ApbA_C"/>
    <property type="match status" value="1"/>
</dbReference>
<keyword evidence="7 11" id="KW-0521">NADP</keyword>
<dbReference type="InterPro" id="IPR013752">
    <property type="entry name" value="KPA_reductase"/>
</dbReference>
<dbReference type="SUPFAM" id="SSF48179">
    <property type="entry name" value="6-phosphogluconate dehydrogenase C-terminal domain-like"/>
    <property type="match status" value="1"/>
</dbReference>
<dbReference type="AlphaFoldDB" id="A0A1A8XQL6"/>
<dbReference type="UniPathway" id="UPA00028">
    <property type="reaction ID" value="UER00004"/>
</dbReference>
<evidence type="ECO:0000256" key="6">
    <source>
        <dbReference type="ARBA" id="ARBA00022655"/>
    </source>
</evidence>
<dbReference type="InterPro" id="IPR008927">
    <property type="entry name" value="6-PGluconate_DH-like_C_sf"/>
</dbReference>
<gene>
    <name evidence="14" type="ORF">ACCAA_430023</name>
</gene>
<evidence type="ECO:0000259" key="12">
    <source>
        <dbReference type="Pfam" id="PF02558"/>
    </source>
</evidence>
<dbReference type="FunFam" id="3.40.50.720:FF:000307">
    <property type="entry name" value="2-dehydropantoate 2-reductase"/>
    <property type="match status" value="1"/>
</dbReference>
<reference evidence="14 15" key="1">
    <citation type="submission" date="2016-06" db="EMBL/GenBank/DDBJ databases">
        <authorList>
            <person name="Kjaerup R.B."/>
            <person name="Dalgaard T.S."/>
            <person name="Juul-Madsen H.R."/>
        </authorList>
    </citation>
    <scope>NUCLEOTIDE SEQUENCE [LARGE SCALE GENOMIC DNA]</scope>
    <source>
        <strain evidence="14">3</strain>
    </source>
</reference>
<organism evidence="14 15">
    <name type="scientific">Candidatus Accumulibacter aalborgensis</name>
    <dbReference type="NCBI Taxonomy" id="1860102"/>
    <lineage>
        <taxon>Bacteria</taxon>
        <taxon>Pseudomonadati</taxon>
        <taxon>Pseudomonadota</taxon>
        <taxon>Betaproteobacteria</taxon>
        <taxon>Candidatus Accumulibacter</taxon>
    </lineage>
</organism>
<dbReference type="FunFam" id="1.10.1040.10:FF:000017">
    <property type="entry name" value="2-dehydropantoate 2-reductase"/>
    <property type="match status" value="1"/>
</dbReference>
<comment type="pathway">
    <text evidence="2 11">Cofactor biosynthesis; (R)-pantothenate biosynthesis; (R)-pantoate from 3-methyl-2-oxobutanoate: step 2/2.</text>
</comment>
<evidence type="ECO:0000256" key="2">
    <source>
        <dbReference type="ARBA" id="ARBA00004994"/>
    </source>
</evidence>
<evidence type="ECO:0000313" key="15">
    <source>
        <dbReference type="Proteomes" id="UP000199169"/>
    </source>
</evidence>
<keyword evidence="8 11" id="KW-0560">Oxidoreductase</keyword>
<evidence type="ECO:0000256" key="1">
    <source>
        <dbReference type="ARBA" id="ARBA00002919"/>
    </source>
</evidence>
<dbReference type="EC" id="1.1.1.169" evidence="4 11"/>
<dbReference type="PANTHER" id="PTHR21708:SF26">
    <property type="entry name" value="2-DEHYDROPANTOATE 2-REDUCTASE"/>
    <property type="match status" value="1"/>
</dbReference>